<dbReference type="GeneID" id="93237972"/>
<protein>
    <submittedName>
        <fullName evidence="1">Uncharacterized protein</fullName>
    </submittedName>
</protein>
<organism evidence="1 2">
    <name type="scientific">Listeria swaminathanii</name>
    <dbReference type="NCBI Taxonomy" id="2713501"/>
    <lineage>
        <taxon>Bacteria</taxon>
        <taxon>Bacillati</taxon>
        <taxon>Bacillota</taxon>
        <taxon>Bacilli</taxon>
        <taxon>Bacillales</taxon>
        <taxon>Listeriaceae</taxon>
        <taxon>Listeria</taxon>
    </lineage>
</organism>
<evidence type="ECO:0000313" key="1">
    <source>
        <dbReference type="EMBL" id="MDT0097386.1"/>
    </source>
</evidence>
<dbReference type="Proteomes" id="UP001267344">
    <property type="component" value="Unassembled WGS sequence"/>
</dbReference>
<proteinExistence type="predicted"/>
<evidence type="ECO:0000313" key="2">
    <source>
        <dbReference type="Proteomes" id="UP001267344"/>
    </source>
</evidence>
<name>A0ABU2IH89_9LIST</name>
<dbReference type="EMBL" id="JASBAG010000003">
    <property type="protein sequence ID" value="MDT0097386.1"/>
    <property type="molecule type" value="Genomic_DNA"/>
</dbReference>
<reference evidence="1 2" key="1">
    <citation type="submission" date="2023-05" db="EMBL/GenBank/DDBJ databases">
        <title>A Combination of Whole Genome Sequencing and Metagenomics Reveals Diversity of Listeria spp. in Soil Collected from the Nantahala National Forest.</title>
        <authorList>
            <person name="Wang J."/>
            <person name="Schamp C.N."/>
            <person name="Hudson L.K."/>
            <person name="Chaggar H.K."/>
            <person name="Bryan D.W."/>
            <person name="Radosevich M."/>
            <person name="Denes T.G."/>
        </authorList>
    </citation>
    <scope>NUCLEOTIDE SEQUENCE [LARGE SCALE GENOMIC DNA]</scope>
    <source>
        <strain evidence="1 2">UTK S2-0009</strain>
    </source>
</reference>
<gene>
    <name evidence="1" type="ORF">QJV39_11780</name>
</gene>
<comment type="caution">
    <text evidence="1">The sequence shown here is derived from an EMBL/GenBank/DDBJ whole genome shotgun (WGS) entry which is preliminary data.</text>
</comment>
<sequence>MSLGGNPVLLDIKKTLNMRVPSDNESGEFTSGGIPEAVVDTIKSDEYIVKNVFKCLGDKF</sequence>
<accession>A0ABU2IH89</accession>
<dbReference type="RefSeq" id="WP_311175559.1">
    <property type="nucleotide sequence ID" value="NZ_CP156021.1"/>
</dbReference>
<keyword evidence="2" id="KW-1185">Reference proteome</keyword>